<keyword evidence="3" id="KW-0879">Wnt signaling pathway</keyword>
<feature type="domain" description="WSC" evidence="15">
    <location>
        <begin position="103"/>
        <end position="197"/>
    </location>
</feature>
<dbReference type="SMART" id="SM00321">
    <property type="entry name" value="WSC"/>
    <property type="match status" value="1"/>
</dbReference>
<keyword evidence="5" id="KW-0732">Signal</keyword>
<dbReference type="CDD" id="cd00108">
    <property type="entry name" value="KR"/>
    <property type="match status" value="1"/>
</dbReference>
<dbReference type="CDD" id="cd00041">
    <property type="entry name" value="CUB"/>
    <property type="match status" value="1"/>
</dbReference>
<dbReference type="PANTHER" id="PTHR24269">
    <property type="entry name" value="KREMEN PROTEIN"/>
    <property type="match status" value="1"/>
</dbReference>
<keyword evidence="17" id="KW-1185">Reference proteome</keyword>
<evidence type="ECO:0000256" key="1">
    <source>
        <dbReference type="ARBA" id="ARBA00004479"/>
    </source>
</evidence>
<keyword evidence="2 11" id="KW-0420">Kringle</keyword>
<dbReference type="InterPro" id="IPR000859">
    <property type="entry name" value="CUB_dom"/>
</dbReference>
<evidence type="ECO:0000256" key="6">
    <source>
        <dbReference type="ARBA" id="ARBA00022989"/>
    </source>
</evidence>
<dbReference type="PANTHER" id="PTHR24269:SF15">
    <property type="entry name" value="KREMEN PROTEIN 2"/>
    <property type="match status" value="1"/>
</dbReference>
<dbReference type="PROSITE" id="PS51212">
    <property type="entry name" value="WSC"/>
    <property type="match status" value="1"/>
</dbReference>
<evidence type="ECO:0000256" key="7">
    <source>
        <dbReference type="ARBA" id="ARBA00023136"/>
    </source>
</evidence>
<evidence type="ECO:0000259" key="14">
    <source>
        <dbReference type="PROSITE" id="PS50070"/>
    </source>
</evidence>
<keyword evidence="8" id="KW-1015">Disulfide bond</keyword>
<dbReference type="InterPro" id="IPR038178">
    <property type="entry name" value="Kringle_sf"/>
</dbReference>
<dbReference type="GO" id="GO:0005886">
    <property type="term" value="C:plasma membrane"/>
    <property type="evidence" value="ECO:0007669"/>
    <property type="project" value="TreeGrafter"/>
</dbReference>
<comment type="caution">
    <text evidence="16">The sequence shown here is derived from an EMBL/GenBank/DDBJ whole genome shotgun (WGS) entry which is preliminary data.</text>
</comment>
<evidence type="ECO:0000256" key="5">
    <source>
        <dbReference type="ARBA" id="ARBA00022729"/>
    </source>
</evidence>
<dbReference type="InterPro" id="IPR000001">
    <property type="entry name" value="Kringle"/>
</dbReference>
<dbReference type="Proteomes" id="UP001181693">
    <property type="component" value="Unassembled WGS sequence"/>
</dbReference>
<evidence type="ECO:0000313" key="17">
    <source>
        <dbReference type="Proteomes" id="UP001181693"/>
    </source>
</evidence>
<dbReference type="AlphaFoldDB" id="A0AAV3AAK0"/>
<evidence type="ECO:0000259" key="15">
    <source>
        <dbReference type="PROSITE" id="PS51212"/>
    </source>
</evidence>
<sequence>MLVLLLVLYEGCKALPPEHSECFTVNGKDYRGSVNHAEGVPCLYWNQTIQHRFNTHSDPTGELGLGDHNYCRNPDSDVQPWCYVAETEDGVYWKFCDIPTCHIPGYIGCFVDYGSPPALSGTSGTLGKLTIQACIHFCRIRGYPYSGLEAGYACFCGTSSDLAPLQRVGSSQCDHTCFGKASELCGGDGHLSVYSTWIGACSWNYSSTSGVLYSPDYPDNYGPGSACSWDVHITEAVAIDIEFHIFHIEDQNDILEVTDQQTGSLLLQIKGGQDPPEPTTYPTGYLHITFTSNHIRNGQGFVMTYKAWFFLAAGLSLLALGIGYFIWQYTSCGRRALGTEGEHSYCSLWYRHKKGAGGDLASVNQSSMKSLL</sequence>
<dbReference type="SMART" id="SM00042">
    <property type="entry name" value="CUB"/>
    <property type="match status" value="1"/>
</dbReference>
<dbReference type="PROSITE" id="PS50070">
    <property type="entry name" value="KRINGLE_2"/>
    <property type="match status" value="1"/>
</dbReference>
<dbReference type="Pfam" id="PF00051">
    <property type="entry name" value="Kringle"/>
    <property type="match status" value="1"/>
</dbReference>
<reference evidence="16" key="1">
    <citation type="thesis" date="2020" institute="ProQuest LLC" country="789 East Eisenhower Parkway, Ann Arbor, MI, USA">
        <title>Comparative Genomics and Chromosome Evolution.</title>
        <authorList>
            <person name="Mudd A.B."/>
        </authorList>
    </citation>
    <scope>NUCLEOTIDE SEQUENCE</scope>
    <source>
        <strain evidence="16">1538</strain>
        <tissue evidence="16">Blood</tissue>
    </source>
</reference>
<evidence type="ECO:0000256" key="12">
    <source>
        <dbReference type="SAM" id="Phobius"/>
    </source>
</evidence>
<dbReference type="FunFam" id="2.40.20.10:FF:000006">
    <property type="entry name" value="Kremen protein 2"/>
    <property type="match status" value="1"/>
</dbReference>
<protein>
    <recommendedName>
        <fullName evidence="10">Kringle-containing protein marking the eye and the nose</fullName>
    </recommendedName>
</protein>
<dbReference type="InterPro" id="IPR051836">
    <property type="entry name" value="Kremen_rcpt"/>
</dbReference>
<comment type="subcellular location">
    <subcellularLocation>
        <location evidence="1">Membrane</location>
        <topology evidence="1">Single-pass type I membrane protein</topology>
    </subcellularLocation>
</comment>
<evidence type="ECO:0000313" key="16">
    <source>
        <dbReference type="EMBL" id="DBA18863.1"/>
    </source>
</evidence>
<dbReference type="PROSITE" id="PS00021">
    <property type="entry name" value="KRINGLE_1"/>
    <property type="match status" value="1"/>
</dbReference>
<evidence type="ECO:0000256" key="9">
    <source>
        <dbReference type="ARBA" id="ARBA00023180"/>
    </source>
</evidence>
<dbReference type="InterPro" id="IPR018056">
    <property type="entry name" value="Kringle_CS"/>
</dbReference>
<dbReference type="Pfam" id="PF01822">
    <property type="entry name" value="WSC"/>
    <property type="match status" value="1"/>
</dbReference>
<proteinExistence type="predicted"/>
<dbReference type="GO" id="GO:0016055">
    <property type="term" value="P:Wnt signaling pathway"/>
    <property type="evidence" value="ECO:0007669"/>
    <property type="project" value="UniProtKB-KW"/>
</dbReference>
<dbReference type="PROSITE" id="PS01180">
    <property type="entry name" value="CUB"/>
    <property type="match status" value="1"/>
</dbReference>
<dbReference type="Gene3D" id="2.40.20.10">
    <property type="entry name" value="Plasminogen Kringle 4"/>
    <property type="match status" value="1"/>
</dbReference>
<evidence type="ECO:0000256" key="2">
    <source>
        <dbReference type="ARBA" id="ARBA00022572"/>
    </source>
</evidence>
<dbReference type="SUPFAM" id="SSF57440">
    <property type="entry name" value="Kringle-like"/>
    <property type="match status" value="1"/>
</dbReference>
<evidence type="ECO:0000256" key="11">
    <source>
        <dbReference type="PROSITE-ProRule" id="PRU00121"/>
    </source>
</evidence>
<evidence type="ECO:0000256" key="10">
    <source>
        <dbReference type="ARBA" id="ARBA00032328"/>
    </source>
</evidence>
<organism evidence="16 17">
    <name type="scientific">Pyxicephalus adspersus</name>
    <name type="common">African bullfrog</name>
    <dbReference type="NCBI Taxonomy" id="30357"/>
    <lineage>
        <taxon>Eukaryota</taxon>
        <taxon>Metazoa</taxon>
        <taxon>Chordata</taxon>
        <taxon>Craniata</taxon>
        <taxon>Vertebrata</taxon>
        <taxon>Euteleostomi</taxon>
        <taxon>Amphibia</taxon>
        <taxon>Batrachia</taxon>
        <taxon>Anura</taxon>
        <taxon>Neobatrachia</taxon>
        <taxon>Ranoidea</taxon>
        <taxon>Pyxicephalidae</taxon>
        <taxon>Pyxicephalinae</taxon>
        <taxon>Pyxicephalus</taxon>
    </lineage>
</organism>
<evidence type="ECO:0000259" key="13">
    <source>
        <dbReference type="PROSITE" id="PS01180"/>
    </source>
</evidence>
<evidence type="ECO:0000256" key="3">
    <source>
        <dbReference type="ARBA" id="ARBA00022687"/>
    </source>
</evidence>
<dbReference type="InterPro" id="IPR035914">
    <property type="entry name" value="Sperma_CUB_dom_sf"/>
</dbReference>
<feature type="domain" description="Kringle" evidence="14">
    <location>
        <begin position="21"/>
        <end position="101"/>
    </location>
</feature>
<dbReference type="Pfam" id="PF00431">
    <property type="entry name" value="CUB"/>
    <property type="match status" value="1"/>
</dbReference>
<dbReference type="SUPFAM" id="SSF49854">
    <property type="entry name" value="Spermadhesin, CUB domain"/>
    <property type="match status" value="1"/>
</dbReference>
<dbReference type="PRINTS" id="PR00018">
    <property type="entry name" value="KRINGLE"/>
</dbReference>
<dbReference type="SMART" id="SM00130">
    <property type="entry name" value="KR"/>
    <property type="match status" value="1"/>
</dbReference>
<evidence type="ECO:0000256" key="8">
    <source>
        <dbReference type="ARBA" id="ARBA00023157"/>
    </source>
</evidence>
<gene>
    <name evidence="16" type="ORF">GDO54_014758</name>
</gene>
<feature type="transmembrane region" description="Helical" evidence="12">
    <location>
        <begin position="307"/>
        <end position="327"/>
    </location>
</feature>
<name>A0AAV3AAK0_PYXAD</name>
<dbReference type="EMBL" id="DYDO01000008">
    <property type="protein sequence ID" value="DBA18863.1"/>
    <property type="molecule type" value="Genomic_DNA"/>
</dbReference>
<comment type="caution">
    <text evidence="11">Lacks conserved residue(s) required for the propagation of feature annotation.</text>
</comment>
<feature type="domain" description="CUB" evidence="13">
    <location>
        <begin position="201"/>
        <end position="308"/>
    </location>
</feature>
<keyword evidence="6 12" id="KW-1133">Transmembrane helix</keyword>
<evidence type="ECO:0000256" key="4">
    <source>
        <dbReference type="ARBA" id="ARBA00022692"/>
    </source>
</evidence>
<accession>A0AAV3AAK0</accession>
<dbReference type="InterPro" id="IPR002889">
    <property type="entry name" value="WSC_carb-bd"/>
</dbReference>
<dbReference type="Gene3D" id="2.60.120.290">
    <property type="entry name" value="Spermadhesin, CUB domain"/>
    <property type="match status" value="1"/>
</dbReference>
<keyword evidence="7 12" id="KW-0472">Membrane</keyword>
<keyword evidence="4 12" id="KW-0812">Transmembrane</keyword>
<dbReference type="InterPro" id="IPR013806">
    <property type="entry name" value="Kringle-like"/>
</dbReference>
<keyword evidence="9" id="KW-0325">Glycoprotein</keyword>